<name>A0AA39X164_9PEZI</name>
<evidence type="ECO:0000313" key="2">
    <source>
        <dbReference type="EMBL" id="KAK0625353.1"/>
    </source>
</evidence>
<keyword evidence="3" id="KW-1185">Reference proteome</keyword>
<organism evidence="2 3">
    <name type="scientific">Bombardia bombarda</name>
    <dbReference type="NCBI Taxonomy" id="252184"/>
    <lineage>
        <taxon>Eukaryota</taxon>
        <taxon>Fungi</taxon>
        <taxon>Dikarya</taxon>
        <taxon>Ascomycota</taxon>
        <taxon>Pezizomycotina</taxon>
        <taxon>Sordariomycetes</taxon>
        <taxon>Sordariomycetidae</taxon>
        <taxon>Sordariales</taxon>
        <taxon>Lasiosphaeriaceae</taxon>
        <taxon>Bombardia</taxon>
    </lineage>
</organism>
<keyword evidence="1" id="KW-1133">Transmembrane helix</keyword>
<dbReference type="AlphaFoldDB" id="A0AA39X164"/>
<dbReference type="Proteomes" id="UP001174934">
    <property type="component" value="Unassembled WGS sequence"/>
</dbReference>
<reference evidence="2" key="1">
    <citation type="submission" date="2023-06" db="EMBL/GenBank/DDBJ databases">
        <title>Genome-scale phylogeny and comparative genomics of the fungal order Sordariales.</title>
        <authorList>
            <consortium name="Lawrence Berkeley National Laboratory"/>
            <person name="Hensen N."/>
            <person name="Bonometti L."/>
            <person name="Westerberg I."/>
            <person name="Brannstrom I.O."/>
            <person name="Guillou S."/>
            <person name="Cros-Aarteil S."/>
            <person name="Calhoun S."/>
            <person name="Haridas S."/>
            <person name="Kuo A."/>
            <person name="Mondo S."/>
            <person name="Pangilinan J."/>
            <person name="Riley R."/>
            <person name="LaButti K."/>
            <person name="Andreopoulos B."/>
            <person name="Lipzen A."/>
            <person name="Chen C."/>
            <person name="Yanf M."/>
            <person name="Daum C."/>
            <person name="Ng V."/>
            <person name="Clum A."/>
            <person name="Steindorff A."/>
            <person name="Ohm R."/>
            <person name="Martin F."/>
            <person name="Silar P."/>
            <person name="Natvig D."/>
            <person name="Lalanne C."/>
            <person name="Gautier V."/>
            <person name="Ament-velasquez S.L."/>
            <person name="Kruys A."/>
            <person name="Hutchinson M.I."/>
            <person name="Powell A.J."/>
            <person name="Barry K."/>
            <person name="Miller A.N."/>
            <person name="Grigoriev I.V."/>
            <person name="Debuchy R."/>
            <person name="Gladieux P."/>
            <person name="Thoren M.H."/>
            <person name="Johannesson H."/>
        </authorList>
    </citation>
    <scope>NUCLEOTIDE SEQUENCE</scope>
    <source>
        <strain evidence="2">SMH3391-2</strain>
    </source>
</reference>
<accession>A0AA39X164</accession>
<protein>
    <submittedName>
        <fullName evidence="2">Uncharacterized protein</fullName>
    </submittedName>
</protein>
<feature type="transmembrane region" description="Helical" evidence="1">
    <location>
        <begin position="12"/>
        <end position="31"/>
    </location>
</feature>
<sequence>MRRQRRSSVCLYYISFFRAFFAMSLCQSIIYSTGMSYPACLPACLPLTHRVECAKCSSHMVERGITDNSIHEPRNMLVDA</sequence>
<comment type="caution">
    <text evidence="2">The sequence shown here is derived from an EMBL/GenBank/DDBJ whole genome shotgun (WGS) entry which is preliminary data.</text>
</comment>
<evidence type="ECO:0000313" key="3">
    <source>
        <dbReference type="Proteomes" id="UP001174934"/>
    </source>
</evidence>
<keyword evidence="1" id="KW-0472">Membrane</keyword>
<dbReference type="EMBL" id="JAULSR010000003">
    <property type="protein sequence ID" value="KAK0625353.1"/>
    <property type="molecule type" value="Genomic_DNA"/>
</dbReference>
<evidence type="ECO:0000256" key="1">
    <source>
        <dbReference type="SAM" id="Phobius"/>
    </source>
</evidence>
<proteinExistence type="predicted"/>
<gene>
    <name evidence="2" type="ORF">B0T17DRAFT_270990</name>
</gene>
<keyword evidence="1" id="KW-0812">Transmembrane</keyword>